<gene>
    <name evidence="1" type="ORF">PHYPSEUDO_002807</name>
</gene>
<reference evidence="1" key="1">
    <citation type="submission" date="2021-02" db="EMBL/GenBank/DDBJ databases">
        <authorList>
            <person name="Palmer J.M."/>
        </authorList>
    </citation>
    <scope>NUCLEOTIDE SEQUENCE</scope>
    <source>
        <strain evidence="1">SCRP734</strain>
    </source>
</reference>
<sequence>MRYGDWTTWNWCIVMPDAYRQSDETTPLSSEAGDIIVGCLAFRIIVEHSPHQPEDSYRMLFQAAFRGLRIGRFILVADILGRVTSVRILQAAGFVEVATVWTDDGPFVVQGRKPLDEGDQASV</sequence>
<name>A0A8T1VVM4_9STRA</name>
<organism evidence="1 2">
    <name type="scientific">Phytophthora pseudosyringae</name>
    <dbReference type="NCBI Taxonomy" id="221518"/>
    <lineage>
        <taxon>Eukaryota</taxon>
        <taxon>Sar</taxon>
        <taxon>Stramenopiles</taxon>
        <taxon>Oomycota</taxon>
        <taxon>Peronosporomycetes</taxon>
        <taxon>Peronosporales</taxon>
        <taxon>Peronosporaceae</taxon>
        <taxon>Phytophthora</taxon>
    </lineage>
</organism>
<keyword evidence="2" id="KW-1185">Reference proteome</keyword>
<protein>
    <submittedName>
        <fullName evidence="1">Uncharacterized protein</fullName>
    </submittedName>
</protein>
<accession>A0A8T1VVM4</accession>
<comment type="caution">
    <text evidence="1">The sequence shown here is derived from an EMBL/GenBank/DDBJ whole genome shotgun (WGS) entry which is preliminary data.</text>
</comment>
<dbReference type="EMBL" id="JAGDFM010000152">
    <property type="protein sequence ID" value="KAG7384278.1"/>
    <property type="molecule type" value="Genomic_DNA"/>
</dbReference>
<evidence type="ECO:0000313" key="2">
    <source>
        <dbReference type="Proteomes" id="UP000694044"/>
    </source>
</evidence>
<dbReference type="AlphaFoldDB" id="A0A8T1VVM4"/>
<evidence type="ECO:0000313" key="1">
    <source>
        <dbReference type="EMBL" id="KAG7384278.1"/>
    </source>
</evidence>
<proteinExistence type="predicted"/>
<dbReference type="Proteomes" id="UP000694044">
    <property type="component" value="Unassembled WGS sequence"/>
</dbReference>